<sequence>MQRAISTAALFTAVLCPHTRMRHVGARCVGSRLKHRLRKRGDNHAKAIGKCIRLSGSNCISGNSSSGRAS</sequence>
<evidence type="ECO:0000313" key="1">
    <source>
        <dbReference type="EMBL" id="DAD75532.1"/>
    </source>
</evidence>
<accession>A0A8S5LZX9</accession>
<dbReference type="EMBL" id="BK014785">
    <property type="protein sequence ID" value="DAD75532.1"/>
    <property type="molecule type" value="Genomic_DNA"/>
</dbReference>
<reference evidence="1" key="1">
    <citation type="journal article" date="2021" name="Proc. Natl. Acad. Sci. U.S.A.">
        <title>A Catalog of Tens of Thousands of Viruses from Human Metagenomes Reveals Hidden Associations with Chronic Diseases.</title>
        <authorList>
            <person name="Tisza M.J."/>
            <person name="Buck C.B."/>
        </authorList>
    </citation>
    <scope>NUCLEOTIDE SEQUENCE</scope>
    <source>
        <strain evidence="1">CtM7c3</strain>
    </source>
</reference>
<protein>
    <submittedName>
        <fullName evidence="1">Uncharacterized protein</fullName>
    </submittedName>
</protein>
<proteinExistence type="predicted"/>
<organism evidence="1">
    <name type="scientific">Siphoviridae sp. ctM7c3</name>
    <dbReference type="NCBI Taxonomy" id="2826257"/>
    <lineage>
        <taxon>Viruses</taxon>
        <taxon>Duplodnaviria</taxon>
        <taxon>Heunggongvirae</taxon>
        <taxon>Uroviricota</taxon>
        <taxon>Caudoviricetes</taxon>
    </lineage>
</organism>
<name>A0A8S5LZX9_9CAUD</name>